<protein>
    <recommendedName>
        <fullName evidence="1">Sulphate adenylyltransferase catalytic domain-containing protein</fullName>
    </recommendedName>
</protein>
<dbReference type="InterPro" id="IPR014729">
    <property type="entry name" value="Rossmann-like_a/b/a_fold"/>
</dbReference>
<gene>
    <name evidence="2" type="ORF">LCGC14_2401920</name>
</gene>
<evidence type="ECO:0000313" key="2">
    <source>
        <dbReference type="EMBL" id="KKL25773.1"/>
    </source>
</evidence>
<dbReference type="InterPro" id="IPR024951">
    <property type="entry name" value="Sulfurylase_cat_dom"/>
</dbReference>
<dbReference type="SUPFAM" id="SSF52374">
    <property type="entry name" value="Nucleotidylyl transferase"/>
    <property type="match status" value="1"/>
</dbReference>
<comment type="caution">
    <text evidence="2">The sequence shown here is derived from an EMBL/GenBank/DDBJ whole genome shotgun (WGS) entry which is preliminary data.</text>
</comment>
<dbReference type="EMBL" id="LAZR01036089">
    <property type="protein sequence ID" value="KKL25773.1"/>
    <property type="molecule type" value="Genomic_DNA"/>
</dbReference>
<feature type="non-terminal residue" evidence="2">
    <location>
        <position position="1"/>
    </location>
</feature>
<sequence>GQHEDMPPRQGGPPALGTKLRKMLSEAEDVPDHFSRPEVLAILRKYYEGLSEKVEIKTHKYSEGV</sequence>
<reference evidence="2" key="1">
    <citation type="journal article" date="2015" name="Nature">
        <title>Complex archaea that bridge the gap between prokaryotes and eukaryotes.</title>
        <authorList>
            <person name="Spang A."/>
            <person name="Saw J.H."/>
            <person name="Jorgensen S.L."/>
            <person name="Zaremba-Niedzwiedzka K."/>
            <person name="Martijn J."/>
            <person name="Lind A.E."/>
            <person name="van Eijk R."/>
            <person name="Schleper C."/>
            <person name="Guy L."/>
            <person name="Ettema T.J."/>
        </authorList>
    </citation>
    <scope>NUCLEOTIDE SEQUENCE</scope>
</reference>
<dbReference type="Gene3D" id="3.40.50.620">
    <property type="entry name" value="HUPs"/>
    <property type="match status" value="1"/>
</dbReference>
<accession>A0A0F9EPI9</accession>
<proteinExistence type="predicted"/>
<feature type="domain" description="Sulphate adenylyltransferase catalytic" evidence="1">
    <location>
        <begin position="17"/>
        <end position="46"/>
    </location>
</feature>
<organism evidence="2">
    <name type="scientific">marine sediment metagenome</name>
    <dbReference type="NCBI Taxonomy" id="412755"/>
    <lineage>
        <taxon>unclassified sequences</taxon>
        <taxon>metagenomes</taxon>
        <taxon>ecological metagenomes</taxon>
    </lineage>
</organism>
<dbReference type="GO" id="GO:0004781">
    <property type="term" value="F:sulfate adenylyltransferase (ATP) activity"/>
    <property type="evidence" value="ECO:0007669"/>
    <property type="project" value="InterPro"/>
</dbReference>
<dbReference type="AlphaFoldDB" id="A0A0F9EPI9"/>
<dbReference type="Pfam" id="PF01747">
    <property type="entry name" value="ATP-sulfurylase"/>
    <property type="match status" value="1"/>
</dbReference>
<name>A0A0F9EPI9_9ZZZZ</name>
<evidence type="ECO:0000259" key="1">
    <source>
        <dbReference type="Pfam" id="PF01747"/>
    </source>
</evidence>